<dbReference type="CDD" id="cd00038">
    <property type="entry name" value="CAP_ED"/>
    <property type="match status" value="2"/>
</dbReference>
<dbReference type="AlphaFoldDB" id="X6MJ14"/>
<comment type="caution">
    <text evidence="2">The sequence shown here is derived from an EMBL/GenBank/DDBJ whole genome shotgun (WGS) entry which is preliminary data.</text>
</comment>
<dbReference type="SUPFAM" id="SSF51206">
    <property type="entry name" value="cAMP-binding domain-like"/>
    <property type="match status" value="2"/>
</dbReference>
<name>X6MJ14_RETFI</name>
<evidence type="ECO:0000259" key="1">
    <source>
        <dbReference type="PROSITE" id="PS50042"/>
    </source>
</evidence>
<evidence type="ECO:0000313" key="2">
    <source>
        <dbReference type="EMBL" id="ETO13998.1"/>
    </source>
</evidence>
<proteinExistence type="predicted"/>
<dbReference type="InterPro" id="IPR050503">
    <property type="entry name" value="cAMP-dep_PK_reg_su-like"/>
</dbReference>
<evidence type="ECO:0000313" key="3">
    <source>
        <dbReference type="Proteomes" id="UP000023152"/>
    </source>
</evidence>
<dbReference type="PROSITE" id="PS50042">
    <property type="entry name" value="CNMP_BINDING_3"/>
    <property type="match status" value="2"/>
</dbReference>
<keyword evidence="3" id="KW-1185">Reference proteome</keyword>
<dbReference type="EMBL" id="ASPP01020277">
    <property type="protein sequence ID" value="ETO13998.1"/>
    <property type="molecule type" value="Genomic_DNA"/>
</dbReference>
<dbReference type="InterPro" id="IPR000595">
    <property type="entry name" value="cNMP-bd_dom"/>
</dbReference>
<organism evidence="2 3">
    <name type="scientific">Reticulomyxa filosa</name>
    <dbReference type="NCBI Taxonomy" id="46433"/>
    <lineage>
        <taxon>Eukaryota</taxon>
        <taxon>Sar</taxon>
        <taxon>Rhizaria</taxon>
        <taxon>Retaria</taxon>
        <taxon>Foraminifera</taxon>
        <taxon>Monothalamids</taxon>
        <taxon>Reticulomyxidae</taxon>
        <taxon>Reticulomyxa</taxon>
    </lineage>
</organism>
<dbReference type="InterPro" id="IPR014710">
    <property type="entry name" value="RmlC-like_jellyroll"/>
</dbReference>
<dbReference type="GO" id="GO:0034236">
    <property type="term" value="F:protein kinase A catalytic subunit binding"/>
    <property type="evidence" value="ECO:0007669"/>
    <property type="project" value="TreeGrafter"/>
</dbReference>
<dbReference type="GO" id="GO:0004862">
    <property type="term" value="F:cAMP-dependent protein kinase inhibitor activity"/>
    <property type="evidence" value="ECO:0007669"/>
    <property type="project" value="TreeGrafter"/>
</dbReference>
<dbReference type="GO" id="GO:0005829">
    <property type="term" value="C:cytosol"/>
    <property type="evidence" value="ECO:0007669"/>
    <property type="project" value="TreeGrafter"/>
</dbReference>
<dbReference type="Pfam" id="PF00027">
    <property type="entry name" value="cNMP_binding"/>
    <property type="match status" value="2"/>
</dbReference>
<dbReference type="GO" id="GO:0030552">
    <property type="term" value="F:cAMP binding"/>
    <property type="evidence" value="ECO:0007669"/>
    <property type="project" value="TreeGrafter"/>
</dbReference>
<dbReference type="InterPro" id="IPR018490">
    <property type="entry name" value="cNMP-bd_dom_sf"/>
</dbReference>
<reference evidence="2 3" key="1">
    <citation type="journal article" date="2013" name="Curr. Biol.">
        <title>The Genome of the Foraminiferan Reticulomyxa filosa.</title>
        <authorList>
            <person name="Glockner G."/>
            <person name="Hulsmann N."/>
            <person name="Schleicher M."/>
            <person name="Noegel A.A."/>
            <person name="Eichinger L."/>
            <person name="Gallinger C."/>
            <person name="Pawlowski J."/>
            <person name="Sierra R."/>
            <person name="Euteneuer U."/>
            <person name="Pillet L."/>
            <person name="Moustafa A."/>
            <person name="Platzer M."/>
            <person name="Groth M."/>
            <person name="Szafranski K."/>
            <person name="Schliwa M."/>
        </authorList>
    </citation>
    <scope>NUCLEOTIDE SEQUENCE [LARGE SCALE GENOMIC DNA]</scope>
</reference>
<sequence length="238" mass="27449">MKEGEEGDSFYIIVSVNFLLQQKSSRKESTFFFLKKKGSVEVSTEQGGKLATLRQGDYAGEQALLQNTRRNANLIAIETTKCLVCSRHLFEKSLHGNPQIRFANRQAHRHAFLTPLKESTDSKDEDEKKTLTVEQMQWLLEQVANHALFSEYELALKREIISRFELKEYDKDQHCIRQGDIDYCFYVVESGHFDCLVDGVKVKEYTKGGTFGELALLKNQPRQASIVVCRWYLIIINK</sequence>
<dbReference type="Gene3D" id="2.60.120.10">
    <property type="entry name" value="Jelly Rolls"/>
    <property type="match status" value="2"/>
</dbReference>
<dbReference type="GO" id="GO:0005952">
    <property type="term" value="C:cAMP-dependent protein kinase complex"/>
    <property type="evidence" value="ECO:0007669"/>
    <property type="project" value="InterPro"/>
</dbReference>
<feature type="domain" description="Cyclic nucleotide-binding" evidence="1">
    <location>
        <begin position="148"/>
        <end position="238"/>
    </location>
</feature>
<protein>
    <submittedName>
        <fullName evidence="2">cAMP-dependent protein kinase regulatory subunit</fullName>
    </submittedName>
</protein>
<accession>X6MJ14</accession>
<dbReference type="Proteomes" id="UP000023152">
    <property type="component" value="Unassembled WGS sequence"/>
</dbReference>
<gene>
    <name evidence="2" type="ORF">RFI_23370</name>
</gene>
<feature type="domain" description="Cyclic nucleotide-binding" evidence="1">
    <location>
        <begin position="1"/>
        <end position="101"/>
    </location>
</feature>
<dbReference type="PANTHER" id="PTHR11635:SF152">
    <property type="entry name" value="CAMP-DEPENDENT PROTEIN KINASE TYPE I REGULATORY SUBUNIT-RELATED"/>
    <property type="match status" value="1"/>
</dbReference>
<dbReference type="PANTHER" id="PTHR11635">
    <property type="entry name" value="CAMP-DEPENDENT PROTEIN KINASE REGULATORY CHAIN"/>
    <property type="match status" value="1"/>
</dbReference>
<dbReference type="OrthoDB" id="417078at2759"/>